<proteinExistence type="predicted"/>
<dbReference type="Gene3D" id="3.30.70.1700">
    <property type="entry name" value="Phage minor tail protein U"/>
    <property type="match status" value="1"/>
</dbReference>
<gene>
    <name evidence="1" type="ORF">ERS008530_03768</name>
</gene>
<dbReference type="InterPro" id="IPR009312">
    <property type="entry name" value="Phage_lambda_GpU-like"/>
</dbReference>
<reference evidence="1 2" key="1">
    <citation type="submission" date="2015-03" db="EMBL/GenBank/DDBJ databases">
        <authorList>
            <person name="Murphy D."/>
        </authorList>
    </citation>
    <scope>NUCLEOTIDE SEQUENCE [LARGE SCALE GENOMIC DNA]</scope>
    <source>
        <strain evidence="1 2">BR165/97</strain>
    </source>
</reference>
<dbReference type="InterPro" id="IPR038512">
    <property type="entry name" value="GpU-like_sf"/>
</dbReference>
<dbReference type="EMBL" id="CPZJ01000018">
    <property type="protein sequence ID" value="CNG43992.1"/>
    <property type="molecule type" value="Genomic_DNA"/>
</dbReference>
<dbReference type="InterPro" id="IPR035934">
    <property type="entry name" value="Phage_tail_protein-like_sf"/>
</dbReference>
<evidence type="ECO:0000313" key="2">
    <source>
        <dbReference type="Proteomes" id="UP000038750"/>
    </source>
</evidence>
<accession>A0A0T9MSX9</accession>
<dbReference type="AlphaFoldDB" id="A0A0T9MSX9"/>
<dbReference type="Pfam" id="PF06141">
    <property type="entry name" value="Phage_tail_U"/>
    <property type="match status" value="1"/>
</dbReference>
<sequence>MNKHTAIRTAVLDALRASIDDPGVAFFDGRPGFLDVTDLPAVAVYLTDSESTGEYIDGDHWRSVLHVEVFLKAKSPDSALDEWMENKIYPVMGNIPPLYEQVESISPLGYDYRRDDEAVTWGSSDISYSLSYFK</sequence>
<dbReference type="SUPFAM" id="SSF143749">
    <property type="entry name" value="Phage tail protein-like"/>
    <property type="match status" value="1"/>
</dbReference>
<dbReference type="RefSeq" id="WP_050074321.1">
    <property type="nucleotide sequence ID" value="NZ_CPZJ01000018.1"/>
</dbReference>
<protein>
    <submittedName>
        <fullName evidence="1">Phage minor tail protein U</fullName>
    </submittedName>
</protein>
<dbReference type="Proteomes" id="UP000038750">
    <property type="component" value="Unassembled WGS sequence"/>
</dbReference>
<organism evidence="1 2">
    <name type="scientific">Yersinia intermedia</name>
    <dbReference type="NCBI Taxonomy" id="631"/>
    <lineage>
        <taxon>Bacteria</taxon>
        <taxon>Pseudomonadati</taxon>
        <taxon>Pseudomonadota</taxon>
        <taxon>Gammaproteobacteria</taxon>
        <taxon>Enterobacterales</taxon>
        <taxon>Yersiniaceae</taxon>
        <taxon>Yersinia</taxon>
    </lineage>
</organism>
<dbReference type="OrthoDB" id="6537575at2"/>
<evidence type="ECO:0000313" key="1">
    <source>
        <dbReference type="EMBL" id="CNG43992.1"/>
    </source>
</evidence>
<name>A0A0T9MSX9_YERIN</name>